<dbReference type="Proteomes" id="UP000057820">
    <property type="component" value="Chromosome 1"/>
</dbReference>
<proteinExistence type="predicted"/>
<dbReference type="InterPro" id="IPR004378">
    <property type="entry name" value="F420H2_quin_Rdtase"/>
</dbReference>
<evidence type="ECO:0000313" key="2">
    <source>
        <dbReference type="Proteomes" id="UP000057820"/>
    </source>
</evidence>
<dbReference type="EMBL" id="LN868938">
    <property type="protein sequence ID" value="CRY74734.1"/>
    <property type="molecule type" value="Genomic_DNA"/>
</dbReference>
<evidence type="ECO:0000313" key="1">
    <source>
        <dbReference type="EMBL" id="CRY74734.1"/>
    </source>
</evidence>
<dbReference type="Pfam" id="PF04075">
    <property type="entry name" value="F420H2_quin_red"/>
    <property type="match status" value="1"/>
</dbReference>
<dbReference type="GO" id="GO:0016491">
    <property type="term" value="F:oxidoreductase activity"/>
    <property type="evidence" value="ECO:0007669"/>
    <property type="project" value="InterPro"/>
</dbReference>
<gene>
    <name evidence="1" type="ORF">ERS450000_00895</name>
</gene>
<dbReference type="KEGG" id="nfr:ERS450000_00895"/>
<dbReference type="AlphaFoldDB" id="A0A0H5NHL2"/>
<organism evidence="1 2">
    <name type="scientific">Nocardia farcinica</name>
    <dbReference type="NCBI Taxonomy" id="37329"/>
    <lineage>
        <taxon>Bacteria</taxon>
        <taxon>Bacillati</taxon>
        <taxon>Actinomycetota</taxon>
        <taxon>Actinomycetes</taxon>
        <taxon>Mycobacteriales</taxon>
        <taxon>Nocardiaceae</taxon>
        <taxon>Nocardia</taxon>
    </lineage>
</organism>
<dbReference type="NCBIfam" id="TIGR00026">
    <property type="entry name" value="hi_GC_TIGR00026"/>
    <property type="match status" value="1"/>
</dbReference>
<dbReference type="RefSeq" id="WP_060590677.1">
    <property type="nucleotide sequence ID" value="NZ_CP031418.1"/>
</dbReference>
<reference evidence="2" key="1">
    <citation type="submission" date="2015-03" db="EMBL/GenBank/DDBJ databases">
        <authorList>
            <consortium name="Pathogen Informatics"/>
        </authorList>
    </citation>
    <scope>NUCLEOTIDE SEQUENCE [LARGE SCALE GENOMIC DNA]</scope>
    <source>
        <strain evidence="2">NCTC11134</strain>
    </source>
</reference>
<dbReference type="InterPro" id="IPR012349">
    <property type="entry name" value="Split_barrel_FMN-bd"/>
</dbReference>
<dbReference type="Gene3D" id="2.30.110.10">
    <property type="entry name" value="Electron Transport, Fmn-binding Protein, Chain A"/>
    <property type="match status" value="1"/>
</dbReference>
<sequence length="131" mass="14404">MVLPRSLATLNRHLTNPAARPVAGRVPPAAVVVHRGRRSGRTYETPVLAFADGPVYRIALTYGPGVDWLKNVRAAGRFELRRTGRTLTLVDPEVIEDPAAAWAPPVVRQVLRAIGARYHLRATVREQAGLR</sequence>
<protein>
    <submittedName>
        <fullName evidence="1">Deazaflavin-dependent oxidoreductase, nitroreductase family</fullName>
    </submittedName>
</protein>
<accession>A0A0H5NHL2</accession>
<name>A0A0H5NHL2_NOCFR</name>